<gene>
    <name evidence="7" type="ORF">H8702_12550</name>
</gene>
<dbReference type="GO" id="GO:0140359">
    <property type="term" value="F:ABC-type transporter activity"/>
    <property type="evidence" value="ECO:0007669"/>
    <property type="project" value="InterPro"/>
</dbReference>
<sequence>MKNEFKGFQKIFLFTFSHQLRSTGYRAATILLAVLLFLLPAGIMAAVEWFGGDEPEASVYENPVRGVYIVDQTGTPAVGFEQLNTLGEPGYTELSYTLCENLEQAEQQARQSEDSVVLVLSQTEHGTKADLLLPEGSGLSKEDVSGLELFLQQNYQLIQLQKAGLTAEQAMQIVTPVQTEQVTETVTSPEGDSPFEMIKEVFSLILPFALIMILYFMVLFYGQSVANSVILEKNSKLMDTFLISVKPSAMIFGKVFAIVLASLLQFFIWIAALAGGFAAGSALVRAINPQTDMLLLQFFDMMGELGGMFSPAGCIVAALILIAGFLLYCALASIGGSAAGKPEDLSSTNVLFTMILVISFLCTLYAGGISMAGDTASAAWMDWVPFTAILVTPGRLLLGELSPVQGLISLLVVLAFSCLVLFLAGKVYRMMALYKGNPPTPAKLFRMLRGK</sequence>
<evidence type="ECO:0000256" key="1">
    <source>
        <dbReference type="ARBA" id="ARBA00004141"/>
    </source>
</evidence>
<reference evidence="7" key="1">
    <citation type="submission" date="2020-08" db="EMBL/GenBank/DDBJ databases">
        <title>Genome public.</title>
        <authorList>
            <person name="Liu C."/>
            <person name="Sun Q."/>
        </authorList>
    </citation>
    <scope>NUCLEOTIDE SEQUENCE</scope>
    <source>
        <strain evidence="7">NSJ-15</strain>
    </source>
</reference>
<evidence type="ECO:0000313" key="7">
    <source>
        <dbReference type="EMBL" id="MBC8611920.1"/>
    </source>
</evidence>
<organism evidence="7 8">
    <name type="scientific">Massiliimalia timonensis</name>
    <dbReference type="NCBI Taxonomy" id="1987501"/>
    <lineage>
        <taxon>Bacteria</taxon>
        <taxon>Bacillati</taxon>
        <taxon>Bacillota</taxon>
        <taxon>Clostridia</taxon>
        <taxon>Eubacteriales</taxon>
        <taxon>Oscillospiraceae</taxon>
        <taxon>Massiliimalia</taxon>
    </lineage>
</organism>
<keyword evidence="2 5" id="KW-0812">Transmembrane</keyword>
<dbReference type="GO" id="GO:0016020">
    <property type="term" value="C:membrane"/>
    <property type="evidence" value="ECO:0007669"/>
    <property type="project" value="UniProtKB-SubCell"/>
</dbReference>
<evidence type="ECO:0000313" key="8">
    <source>
        <dbReference type="Proteomes" id="UP000632659"/>
    </source>
</evidence>
<comment type="subcellular location">
    <subcellularLocation>
        <location evidence="1">Membrane</location>
        <topology evidence="1">Multi-pass membrane protein</topology>
    </subcellularLocation>
</comment>
<dbReference type="RefSeq" id="WP_187536819.1">
    <property type="nucleotide sequence ID" value="NZ_JACRTL010000009.1"/>
</dbReference>
<feature type="domain" description="ABC-2 type transporter transmembrane" evidence="6">
    <location>
        <begin position="34"/>
        <end position="424"/>
    </location>
</feature>
<protein>
    <submittedName>
        <fullName evidence="7">ABC transporter permease</fullName>
    </submittedName>
</protein>
<feature type="transmembrane region" description="Helical" evidence="5">
    <location>
        <begin position="404"/>
        <end position="425"/>
    </location>
</feature>
<evidence type="ECO:0000256" key="2">
    <source>
        <dbReference type="ARBA" id="ARBA00022692"/>
    </source>
</evidence>
<evidence type="ECO:0000256" key="4">
    <source>
        <dbReference type="ARBA" id="ARBA00023136"/>
    </source>
</evidence>
<keyword evidence="3 5" id="KW-1133">Transmembrane helix</keyword>
<feature type="transmembrane region" description="Helical" evidence="5">
    <location>
        <begin position="201"/>
        <end position="221"/>
    </location>
</feature>
<keyword evidence="4 5" id="KW-0472">Membrane</keyword>
<dbReference type="InterPro" id="IPR013525">
    <property type="entry name" value="ABC2_TM"/>
</dbReference>
<accession>A0A8J6TXZ8</accession>
<keyword evidence="8" id="KW-1185">Reference proteome</keyword>
<proteinExistence type="predicted"/>
<evidence type="ECO:0000256" key="5">
    <source>
        <dbReference type="SAM" id="Phobius"/>
    </source>
</evidence>
<feature type="transmembrane region" description="Helical" evidence="5">
    <location>
        <begin position="308"/>
        <end position="334"/>
    </location>
</feature>
<dbReference type="AlphaFoldDB" id="A0A8J6TXZ8"/>
<name>A0A8J6TXZ8_9FIRM</name>
<evidence type="ECO:0000259" key="6">
    <source>
        <dbReference type="Pfam" id="PF12698"/>
    </source>
</evidence>
<comment type="caution">
    <text evidence="7">The sequence shown here is derived from an EMBL/GenBank/DDBJ whole genome shotgun (WGS) entry which is preliminary data.</text>
</comment>
<dbReference type="Pfam" id="PF12698">
    <property type="entry name" value="ABC2_membrane_3"/>
    <property type="match status" value="1"/>
</dbReference>
<evidence type="ECO:0000256" key="3">
    <source>
        <dbReference type="ARBA" id="ARBA00022989"/>
    </source>
</evidence>
<dbReference type="Proteomes" id="UP000632659">
    <property type="component" value="Unassembled WGS sequence"/>
</dbReference>
<feature type="transmembrane region" description="Helical" evidence="5">
    <location>
        <begin position="346"/>
        <end position="367"/>
    </location>
</feature>
<dbReference type="EMBL" id="JACRTL010000009">
    <property type="protein sequence ID" value="MBC8611920.1"/>
    <property type="molecule type" value="Genomic_DNA"/>
</dbReference>